<evidence type="ECO:0000313" key="3">
    <source>
        <dbReference type="Proteomes" id="UP000626109"/>
    </source>
</evidence>
<comment type="caution">
    <text evidence="2">The sequence shown here is derived from an EMBL/GenBank/DDBJ whole genome shotgun (WGS) entry which is preliminary data.</text>
</comment>
<feature type="compositionally biased region" description="Low complexity" evidence="1">
    <location>
        <begin position="109"/>
        <end position="123"/>
    </location>
</feature>
<dbReference type="AlphaFoldDB" id="A0A813IXZ0"/>
<protein>
    <submittedName>
        <fullName evidence="2">Uncharacterized protein</fullName>
    </submittedName>
</protein>
<evidence type="ECO:0000313" key="2">
    <source>
        <dbReference type="EMBL" id="CAE8659452.1"/>
    </source>
</evidence>
<sequence length="130" mass="14568">MLRPFFCKPDSIERKRAMAIHTYAKFHSDCNGLGHGLVNNNIKRQHKQQAVYRRCSWLVGVERQAVDNTRYRERGGGGLGEQGVTVTGPVPKLTDAQRTLPNDTGSRVTTTNTNNNNNDNNNNSKSNELQ</sequence>
<dbReference type="EMBL" id="CAJNNW010016601">
    <property type="protein sequence ID" value="CAE8659452.1"/>
    <property type="molecule type" value="Genomic_DNA"/>
</dbReference>
<organism evidence="2 3">
    <name type="scientific">Polarella glacialis</name>
    <name type="common">Dinoflagellate</name>
    <dbReference type="NCBI Taxonomy" id="89957"/>
    <lineage>
        <taxon>Eukaryota</taxon>
        <taxon>Sar</taxon>
        <taxon>Alveolata</taxon>
        <taxon>Dinophyceae</taxon>
        <taxon>Suessiales</taxon>
        <taxon>Suessiaceae</taxon>
        <taxon>Polarella</taxon>
    </lineage>
</organism>
<evidence type="ECO:0000256" key="1">
    <source>
        <dbReference type="SAM" id="MobiDB-lite"/>
    </source>
</evidence>
<accession>A0A813IXZ0</accession>
<reference evidence="2" key="1">
    <citation type="submission" date="2021-02" db="EMBL/GenBank/DDBJ databases">
        <authorList>
            <person name="Dougan E. K."/>
            <person name="Rhodes N."/>
            <person name="Thang M."/>
            <person name="Chan C."/>
        </authorList>
    </citation>
    <scope>NUCLEOTIDE SEQUENCE</scope>
</reference>
<dbReference type="Proteomes" id="UP000626109">
    <property type="component" value="Unassembled WGS sequence"/>
</dbReference>
<feature type="region of interest" description="Disordered" evidence="1">
    <location>
        <begin position="71"/>
        <end position="130"/>
    </location>
</feature>
<gene>
    <name evidence="2" type="ORF">PGLA2088_LOCUS13765</name>
</gene>
<proteinExistence type="predicted"/>
<name>A0A813IXZ0_POLGL</name>
<feature type="compositionally biased region" description="Polar residues" evidence="1">
    <location>
        <begin position="96"/>
        <end position="108"/>
    </location>
</feature>